<dbReference type="STRING" id="447595.SAMN05660826_00539"/>
<name>A0A1M7H8X3_9FIRM</name>
<keyword evidence="3" id="KW-1185">Reference proteome</keyword>
<dbReference type="Gene3D" id="3.30.1540.10">
    <property type="entry name" value="formyl-coa transferase, domain 3"/>
    <property type="match status" value="1"/>
</dbReference>
<dbReference type="GO" id="GO:0008410">
    <property type="term" value="F:CoA-transferase activity"/>
    <property type="evidence" value="ECO:0007669"/>
    <property type="project" value="TreeGrafter"/>
</dbReference>
<protein>
    <submittedName>
        <fullName evidence="2">CoA:oxalate CoA-transferase</fullName>
    </submittedName>
</protein>
<proteinExistence type="predicted"/>
<dbReference type="Pfam" id="PF02515">
    <property type="entry name" value="CoA_transf_3"/>
    <property type="match status" value="1"/>
</dbReference>
<dbReference type="Gene3D" id="3.40.50.10540">
    <property type="entry name" value="Crotonobetainyl-coa:carnitine coa-transferase, domain 1"/>
    <property type="match status" value="1"/>
</dbReference>
<gene>
    <name evidence="2" type="ORF">SAMN05660826_00539</name>
</gene>
<keyword evidence="1 2" id="KW-0808">Transferase</keyword>
<dbReference type="SUPFAM" id="SSF89796">
    <property type="entry name" value="CoA-transferase family III (CaiB/BaiF)"/>
    <property type="match status" value="1"/>
</dbReference>
<dbReference type="InterPro" id="IPR044855">
    <property type="entry name" value="CoA-Trfase_III_dom3_sf"/>
</dbReference>
<dbReference type="Proteomes" id="UP000184375">
    <property type="component" value="Unassembled WGS sequence"/>
</dbReference>
<dbReference type="RefSeq" id="WP_073254295.1">
    <property type="nucleotide sequence ID" value="NZ_FRCR01000003.1"/>
</dbReference>
<evidence type="ECO:0000256" key="1">
    <source>
        <dbReference type="ARBA" id="ARBA00022679"/>
    </source>
</evidence>
<dbReference type="InterPro" id="IPR050483">
    <property type="entry name" value="CoA-transferase_III_domain"/>
</dbReference>
<evidence type="ECO:0000313" key="2">
    <source>
        <dbReference type="EMBL" id="SHM25022.1"/>
    </source>
</evidence>
<dbReference type="InterPro" id="IPR003673">
    <property type="entry name" value="CoA-Trfase_fam_III"/>
</dbReference>
<reference evidence="3" key="1">
    <citation type="submission" date="2016-11" db="EMBL/GenBank/DDBJ databases">
        <authorList>
            <person name="Varghese N."/>
            <person name="Submissions S."/>
        </authorList>
    </citation>
    <scope>NUCLEOTIDE SEQUENCE [LARGE SCALE GENOMIC DNA]</scope>
    <source>
        <strain evidence="3">DSM 18802</strain>
    </source>
</reference>
<dbReference type="PANTHER" id="PTHR48207:SF3">
    <property type="entry name" value="SUCCINATE--HYDROXYMETHYLGLUTARATE COA-TRANSFERASE"/>
    <property type="match status" value="1"/>
</dbReference>
<dbReference type="AlphaFoldDB" id="A0A1M7H8X3"/>
<dbReference type="PANTHER" id="PTHR48207">
    <property type="entry name" value="SUCCINATE--HYDROXYMETHYLGLUTARATE COA-TRANSFERASE"/>
    <property type="match status" value="1"/>
</dbReference>
<dbReference type="EMBL" id="FRCR01000003">
    <property type="protein sequence ID" value="SHM25022.1"/>
    <property type="molecule type" value="Genomic_DNA"/>
</dbReference>
<sequence>MKPLEGLKVLDLSRVLAGPFATMILGDLGAEIIKIEIPGVGDDSRSFGPFIKNESAYFMSINRNKKSITLNLKKKEGIEILKKLVEKCDVLVENFRPGTMEKLGIGYDELKKINPRIIYAACSGFGHTGPYSQRPAYDVIVQGMGGIMSITGQPGGPPTRVGASIGDITAALFLVIGILAALNVREKTGLGQKIDVAMLDCQVAILENAIARYFVTGKSPQPIGNRHPSITPFSSFKTKDGFVIIAVGNDNLWAKFCNVVGRSELIDDERFRTNPDRTKNWEELEPILNEIFSEKTTDEWLEILEKAGIPCGPINNIERIVNDPQVRAREMLVELEHPVAGKMKVPGIPIKFSETPGKVESPAPLLGQHTKEVLKEMLGFTEEQIETLRANEAI</sequence>
<accession>A0A1M7H8X3</accession>
<evidence type="ECO:0000313" key="3">
    <source>
        <dbReference type="Proteomes" id="UP000184375"/>
    </source>
</evidence>
<dbReference type="InterPro" id="IPR023606">
    <property type="entry name" value="CoA-Trfase_III_dom_1_sf"/>
</dbReference>
<organism evidence="2 3">
    <name type="scientific">Caldanaerovirga acetigignens</name>
    <dbReference type="NCBI Taxonomy" id="447595"/>
    <lineage>
        <taxon>Bacteria</taxon>
        <taxon>Bacillati</taxon>
        <taxon>Bacillota</taxon>
        <taxon>Clostridia</taxon>
        <taxon>Thermosediminibacterales</taxon>
        <taxon>Thermosediminibacteraceae</taxon>
        <taxon>Caldanaerovirga</taxon>
    </lineage>
</organism>
<dbReference type="OrthoDB" id="9797653at2"/>